<accession>A0A6J5RNE5</accession>
<dbReference type="EMBL" id="LR796625">
    <property type="protein sequence ID" value="CAB4155301.1"/>
    <property type="molecule type" value="Genomic_DNA"/>
</dbReference>
<proteinExistence type="predicted"/>
<reference evidence="3" key="1">
    <citation type="submission" date="2020-05" db="EMBL/GenBank/DDBJ databases">
        <authorList>
            <person name="Chiriac C."/>
            <person name="Salcher M."/>
            <person name="Ghai R."/>
            <person name="Kavagutti S V."/>
        </authorList>
    </citation>
    <scope>NUCLEOTIDE SEQUENCE</scope>
</reference>
<dbReference type="EMBL" id="LR796859">
    <property type="protein sequence ID" value="CAB4170557.1"/>
    <property type="molecule type" value="Genomic_DNA"/>
</dbReference>
<dbReference type="EMBL" id="LR797270">
    <property type="protein sequence ID" value="CAB4198559.1"/>
    <property type="molecule type" value="Genomic_DNA"/>
</dbReference>
<evidence type="ECO:0000313" key="1">
    <source>
        <dbReference type="EMBL" id="CAB4155301.1"/>
    </source>
</evidence>
<sequence>MKKQINECSCGCGGDKDNGHYMFMSNLKTIRKHIDTMLQMDPHQVEQLLNNGHDWAADHIATSKDDIEEVAGFLSNEMGSTMMPSRNHLQPQFVPVTLDSPDSMKNFIREIVRKVKGGYRLYSQKGKNLGTFDSKAGAENHEREVNYFKHKK</sequence>
<gene>
    <name evidence="3" type="ORF">UFOVP1307_150</name>
    <name evidence="1" type="ORF">UFOVP651_196</name>
    <name evidence="2" type="ORF">UFOVP902_52</name>
</gene>
<evidence type="ECO:0000313" key="2">
    <source>
        <dbReference type="EMBL" id="CAB4170557.1"/>
    </source>
</evidence>
<evidence type="ECO:0000313" key="3">
    <source>
        <dbReference type="EMBL" id="CAB4198559.1"/>
    </source>
</evidence>
<name>A0A6J5RNE5_9CAUD</name>
<protein>
    <submittedName>
        <fullName evidence="3">Uncharacterized protein</fullName>
    </submittedName>
</protein>
<organism evidence="3">
    <name type="scientific">uncultured Caudovirales phage</name>
    <dbReference type="NCBI Taxonomy" id="2100421"/>
    <lineage>
        <taxon>Viruses</taxon>
        <taxon>Duplodnaviria</taxon>
        <taxon>Heunggongvirae</taxon>
        <taxon>Uroviricota</taxon>
        <taxon>Caudoviricetes</taxon>
        <taxon>Peduoviridae</taxon>
        <taxon>Maltschvirus</taxon>
        <taxon>Maltschvirus maltsch</taxon>
    </lineage>
</organism>